<dbReference type="AlphaFoldDB" id="A0A9P8VU91"/>
<gene>
    <name evidence="1" type="ORF">B0T10DRAFT_588840</name>
</gene>
<dbReference type="OrthoDB" id="5235440at2759"/>
<sequence length="456" mass="53088">MQNISTPSQRRTAGTDNFFSTKCTTRIRITRIHTWPFSAISPYLITCPPYSTLAVPDREIYRQESDGYNRRYLRSSTYESQPNNISLLIRKELETIFYEETASYLRKEQSFRLGWRRDGTMPTFNQLQFTEEAFTQNRGLEDLKEYLNKEIMIYFQCGSLVGRRQDDKLGRYFYREWLRLHNGRPPFQRHSFFAKPVCFGEKGPQSIQQIGVFHKALCDAISARLDDDVDFFPMRPQSPTGTTDAPPLFNPIPSRTIQSWRDHGFILKHIFRSLYIVIDDQTSAGDQELPTYRARRPHDDLALYLEECCDWSLAQYTVLLVKTGDEAKLHSPISFLPLFEAGLALEVNRGDYTGAPEEDVVRVKVDVAVRFIWDVLYKEQKALGEVGQAAQALIKEQQELCEVWTENVMDHAQMVGFEENGYTWLAARRARARLNGEAFDEDQVKPSWEHLRHWDC</sequence>
<accession>A0A9P8VU91</accession>
<dbReference type="Proteomes" id="UP000777438">
    <property type="component" value="Unassembled WGS sequence"/>
</dbReference>
<protein>
    <submittedName>
        <fullName evidence="1">Uncharacterized protein</fullName>
    </submittedName>
</protein>
<name>A0A9P8VU91_9HYPO</name>
<evidence type="ECO:0000313" key="1">
    <source>
        <dbReference type="EMBL" id="KAH6873449.1"/>
    </source>
</evidence>
<organism evidence="1 2">
    <name type="scientific">Thelonectria olida</name>
    <dbReference type="NCBI Taxonomy" id="1576542"/>
    <lineage>
        <taxon>Eukaryota</taxon>
        <taxon>Fungi</taxon>
        <taxon>Dikarya</taxon>
        <taxon>Ascomycota</taxon>
        <taxon>Pezizomycotina</taxon>
        <taxon>Sordariomycetes</taxon>
        <taxon>Hypocreomycetidae</taxon>
        <taxon>Hypocreales</taxon>
        <taxon>Nectriaceae</taxon>
        <taxon>Thelonectria</taxon>
    </lineage>
</organism>
<dbReference type="EMBL" id="JAGPYM010000046">
    <property type="protein sequence ID" value="KAH6873449.1"/>
    <property type="molecule type" value="Genomic_DNA"/>
</dbReference>
<evidence type="ECO:0000313" key="2">
    <source>
        <dbReference type="Proteomes" id="UP000777438"/>
    </source>
</evidence>
<reference evidence="1 2" key="1">
    <citation type="journal article" date="2021" name="Nat. Commun.">
        <title>Genetic determinants of endophytism in the Arabidopsis root mycobiome.</title>
        <authorList>
            <person name="Mesny F."/>
            <person name="Miyauchi S."/>
            <person name="Thiergart T."/>
            <person name="Pickel B."/>
            <person name="Atanasova L."/>
            <person name="Karlsson M."/>
            <person name="Huettel B."/>
            <person name="Barry K.W."/>
            <person name="Haridas S."/>
            <person name="Chen C."/>
            <person name="Bauer D."/>
            <person name="Andreopoulos W."/>
            <person name="Pangilinan J."/>
            <person name="LaButti K."/>
            <person name="Riley R."/>
            <person name="Lipzen A."/>
            <person name="Clum A."/>
            <person name="Drula E."/>
            <person name="Henrissat B."/>
            <person name="Kohler A."/>
            <person name="Grigoriev I.V."/>
            <person name="Martin F.M."/>
            <person name="Hacquard S."/>
        </authorList>
    </citation>
    <scope>NUCLEOTIDE SEQUENCE [LARGE SCALE GENOMIC DNA]</scope>
    <source>
        <strain evidence="1 2">MPI-CAGE-CH-0241</strain>
    </source>
</reference>
<keyword evidence="2" id="KW-1185">Reference proteome</keyword>
<proteinExistence type="predicted"/>
<comment type="caution">
    <text evidence="1">The sequence shown here is derived from an EMBL/GenBank/DDBJ whole genome shotgun (WGS) entry which is preliminary data.</text>
</comment>